<organism evidence="5 6">
    <name type="scientific">Zingiber officinale</name>
    <name type="common">Ginger</name>
    <name type="synonym">Amomum zingiber</name>
    <dbReference type="NCBI Taxonomy" id="94328"/>
    <lineage>
        <taxon>Eukaryota</taxon>
        <taxon>Viridiplantae</taxon>
        <taxon>Streptophyta</taxon>
        <taxon>Embryophyta</taxon>
        <taxon>Tracheophyta</taxon>
        <taxon>Spermatophyta</taxon>
        <taxon>Magnoliopsida</taxon>
        <taxon>Liliopsida</taxon>
        <taxon>Zingiberales</taxon>
        <taxon>Zingiberaceae</taxon>
        <taxon>Zingiber</taxon>
    </lineage>
</organism>
<feature type="repeat" description="RCC1" evidence="2">
    <location>
        <begin position="345"/>
        <end position="407"/>
    </location>
</feature>
<dbReference type="EMBL" id="JACMSC010000022">
    <property type="protein sequence ID" value="KAG6469448.1"/>
    <property type="molecule type" value="Genomic_DNA"/>
</dbReference>
<dbReference type="Proteomes" id="UP000734854">
    <property type="component" value="Unassembled WGS sequence"/>
</dbReference>
<evidence type="ECO:0000259" key="4">
    <source>
        <dbReference type="Pfam" id="PF25390"/>
    </source>
</evidence>
<evidence type="ECO:0000256" key="1">
    <source>
        <dbReference type="ARBA" id="ARBA00022737"/>
    </source>
</evidence>
<dbReference type="AlphaFoldDB" id="A0A8J5BZP7"/>
<feature type="repeat" description="RCC1" evidence="2">
    <location>
        <begin position="166"/>
        <end position="218"/>
    </location>
</feature>
<feature type="repeat" description="RCC1" evidence="2">
    <location>
        <begin position="22"/>
        <end position="78"/>
    </location>
</feature>
<dbReference type="Pfam" id="PF13540">
    <property type="entry name" value="RCC1_2"/>
    <property type="match status" value="1"/>
</dbReference>
<gene>
    <name evidence="5" type="ORF">ZIOFF_074165</name>
</gene>
<name>A0A8J5BZP7_ZINOF</name>
<feature type="compositionally biased region" description="Basic and acidic residues" evidence="3">
    <location>
        <begin position="454"/>
        <end position="467"/>
    </location>
</feature>
<dbReference type="PANTHER" id="PTHR22870">
    <property type="entry name" value="REGULATOR OF CHROMOSOME CONDENSATION"/>
    <property type="match status" value="1"/>
</dbReference>
<evidence type="ECO:0000256" key="2">
    <source>
        <dbReference type="PROSITE-ProRule" id="PRU00235"/>
    </source>
</evidence>
<dbReference type="PANTHER" id="PTHR22870:SF155">
    <property type="entry name" value="E3 UBIQUITIN-PROTEIN LIGASE HERC1-RELATED"/>
    <property type="match status" value="1"/>
</dbReference>
<protein>
    <recommendedName>
        <fullName evidence="4">RCC1-like domain-containing protein</fullName>
    </recommendedName>
</protein>
<dbReference type="SUPFAM" id="SSF50985">
    <property type="entry name" value="RCC1/BLIP-II"/>
    <property type="match status" value="2"/>
</dbReference>
<feature type="repeat" description="RCC1" evidence="2">
    <location>
        <begin position="292"/>
        <end position="344"/>
    </location>
</feature>
<dbReference type="InterPro" id="IPR009091">
    <property type="entry name" value="RCC1/BLIP-II"/>
</dbReference>
<reference evidence="5 6" key="1">
    <citation type="submission" date="2020-08" db="EMBL/GenBank/DDBJ databases">
        <title>Plant Genome Project.</title>
        <authorList>
            <person name="Zhang R.-G."/>
        </authorList>
    </citation>
    <scope>NUCLEOTIDE SEQUENCE [LARGE SCALE GENOMIC DNA]</scope>
    <source>
        <tissue evidence="5">Rhizome</tissue>
    </source>
</reference>
<dbReference type="InterPro" id="IPR051210">
    <property type="entry name" value="Ub_ligase/GEF_domain"/>
</dbReference>
<keyword evidence="6" id="KW-1185">Reference proteome</keyword>
<dbReference type="Pfam" id="PF25390">
    <property type="entry name" value="WD40_RLD"/>
    <property type="match status" value="1"/>
</dbReference>
<proteinExistence type="predicted"/>
<feature type="repeat" description="RCC1" evidence="2">
    <location>
        <begin position="229"/>
        <end position="283"/>
    </location>
</feature>
<dbReference type="PROSITE" id="PS50012">
    <property type="entry name" value="RCC1_3"/>
    <property type="match status" value="5"/>
</dbReference>
<accession>A0A8J5BZP7</accession>
<dbReference type="InterPro" id="IPR058923">
    <property type="entry name" value="RCC1-like_dom"/>
</dbReference>
<feature type="domain" description="RCC1-like" evidence="4">
    <location>
        <begin position="106"/>
        <end position="437"/>
    </location>
</feature>
<dbReference type="Gene3D" id="2.130.10.30">
    <property type="entry name" value="Regulator of chromosome condensation 1/beta-lactamase-inhibitor protein II"/>
    <property type="match status" value="2"/>
</dbReference>
<evidence type="ECO:0000313" key="6">
    <source>
        <dbReference type="Proteomes" id="UP000734854"/>
    </source>
</evidence>
<comment type="caution">
    <text evidence="5">The sequence shown here is derived from an EMBL/GenBank/DDBJ whole genome shotgun (WGS) entry which is preliminary data.</text>
</comment>
<dbReference type="PRINTS" id="PR00633">
    <property type="entry name" value="RCCNDNSATION"/>
</dbReference>
<keyword evidence="1" id="KW-0677">Repeat</keyword>
<dbReference type="InterPro" id="IPR000408">
    <property type="entry name" value="Reg_chr_condens"/>
</dbReference>
<sequence>MSHKVVSVAAGEAHTLVLTADGSLFSWGRGTFGRLGTSKEDDELFPVPIASSDSSNVSQANYIGIATGAYHNLGLRVPVVWQEKDVCHILVVSDLSYPLCLDYFMDGQLGHDKENCSIPCLVEHFKGLDSPDSLPDASNAASTDASLKICTVKAGGMMSLAIDNHGSLWIWGNSPQATEHGQFCLSNSVVPLPVWHFHGHTVVKVACGNEHVVAVVSTGETYNGGNGDLVCYAWGNNKHGQLGLGDKESRSQPEIVSTFDEESPWVVYEVACGAYHTAILANKKSYDQEIESKCWTCGLGENGQLGHGTTQSSCVPRPLDSLPQDAFLISLDCGLFHTSVVSSTGEVWSWGMEKGLGLCPDASFTGTDAGDAHLPLRIRAPEVNGIRFTGPVQVACGAAHTVLVSDNGYKLWAWGRGRSGVLGTGLTTDSYAPSPVLWPPVEMTAKKGSNSRDSMPKTRDNEVGKLQETDQKLSAATEELNFLRTKLTLMERYANLLHISIFRKPLDERRLSQSLQESGVFDIRKELEGVLEKADDEELTRMEMFYRGMLSTVKEKLMKRRVKELVKECLSELATGRQHSSS</sequence>
<evidence type="ECO:0000256" key="3">
    <source>
        <dbReference type="SAM" id="MobiDB-lite"/>
    </source>
</evidence>
<evidence type="ECO:0000313" key="5">
    <source>
        <dbReference type="EMBL" id="KAG6469448.1"/>
    </source>
</evidence>
<feature type="region of interest" description="Disordered" evidence="3">
    <location>
        <begin position="445"/>
        <end position="467"/>
    </location>
</feature>